<dbReference type="Proteomes" id="UP000192247">
    <property type="component" value="Unassembled WGS sequence"/>
</dbReference>
<reference evidence="2 3" key="1">
    <citation type="journal article" date="2017" name="Gigascience">
        <title>Draft genome of the honey bee ectoparasitic mite, Tropilaelaps mercedesae, is shaped by the parasitic life history.</title>
        <authorList>
            <person name="Dong X."/>
            <person name="Armstrong S.D."/>
            <person name="Xia D."/>
            <person name="Makepeace B.L."/>
            <person name="Darby A.C."/>
            <person name="Kadowaki T."/>
        </authorList>
    </citation>
    <scope>NUCLEOTIDE SEQUENCE [LARGE SCALE GENOMIC DNA]</scope>
    <source>
        <strain evidence="2">Wuxi-XJTLU</strain>
    </source>
</reference>
<comment type="caution">
    <text evidence="2">The sequence shown here is derived from an EMBL/GenBank/DDBJ whole genome shotgun (WGS) entry which is preliminary data.</text>
</comment>
<evidence type="ECO:0000313" key="3">
    <source>
        <dbReference type="Proteomes" id="UP000192247"/>
    </source>
</evidence>
<dbReference type="AlphaFoldDB" id="A0A1V9XL84"/>
<sequence>MELSADTSKTLKSHGPDSSVGEISITVTDSVTNHDPAPAPPPKPNCAPPVNTSMKPTSTSSKRDAPAVKAVH</sequence>
<feature type="compositionally biased region" description="Polar residues" evidence="1">
    <location>
        <begin position="50"/>
        <end position="60"/>
    </location>
</feature>
<evidence type="ECO:0000256" key="1">
    <source>
        <dbReference type="SAM" id="MobiDB-lite"/>
    </source>
</evidence>
<accession>A0A1V9XL84</accession>
<feature type="region of interest" description="Disordered" evidence="1">
    <location>
        <begin position="1"/>
        <end position="72"/>
    </location>
</feature>
<feature type="non-terminal residue" evidence="2">
    <location>
        <position position="72"/>
    </location>
</feature>
<name>A0A1V9XL84_9ACAR</name>
<protein>
    <submittedName>
        <fullName evidence="2">Uncharacterized protein</fullName>
    </submittedName>
</protein>
<proteinExistence type="predicted"/>
<organism evidence="2 3">
    <name type="scientific">Tropilaelaps mercedesae</name>
    <dbReference type="NCBI Taxonomy" id="418985"/>
    <lineage>
        <taxon>Eukaryota</taxon>
        <taxon>Metazoa</taxon>
        <taxon>Ecdysozoa</taxon>
        <taxon>Arthropoda</taxon>
        <taxon>Chelicerata</taxon>
        <taxon>Arachnida</taxon>
        <taxon>Acari</taxon>
        <taxon>Parasitiformes</taxon>
        <taxon>Mesostigmata</taxon>
        <taxon>Gamasina</taxon>
        <taxon>Dermanyssoidea</taxon>
        <taxon>Laelapidae</taxon>
        <taxon>Tropilaelaps</taxon>
    </lineage>
</organism>
<dbReference type="EMBL" id="MNPL01008360">
    <property type="protein sequence ID" value="OQR74267.1"/>
    <property type="molecule type" value="Genomic_DNA"/>
</dbReference>
<keyword evidence="3" id="KW-1185">Reference proteome</keyword>
<feature type="compositionally biased region" description="Pro residues" evidence="1">
    <location>
        <begin position="37"/>
        <end position="47"/>
    </location>
</feature>
<gene>
    <name evidence="2" type="ORF">BIW11_09189</name>
</gene>
<dbReference type="InParanoid" id="A0A1V9XL84"/>
<feature type="compositionally biased region" description="Polar residues" evidence="1">
    <location>
        <begin position="1"/>
        <end position="10"/>
    </location>
</feature>
<evidence type="ECO:0000313" key="2">
    <source>
        <dbReference type="EMBL" id="OQR74267.1"/>
    </source>
</evidence>